<comment type="caution">
    <text evidence="2">The sequence shown here is derived from an EMBL/GenBank/DDBJ whole genome shotgun (WGS) entry which is preliminary data.</text>
</comment>
<proteinExistence type="predicted"/>
<evidence type="ECO:0000313" key="3">
    <source>
        <dbReference type="Proteomes" id="UP000824161"/>
    </source>
</evidence>
<accession>A0A9D1KS04</accession>
<dbReference type="Gene3D" id="3.60.60.10">
    <property type="entry name" value="Penicillin V Acylase, Chain A"/>
    <property type="match status" value="1"/>
</dbReference>
<sequence length="412" mass="45504">MKKHTFCALALAVALLVGVSNPAEACTSAVVSGKVTPDGRPLLWKNRDTDNVQNAVKYFSGEKYAFIGIVNSVDNPTEIWIGTNTAGFAIMNTQSYNLVDVQPGEERGEANGRVMKRALEVCGSIEDFKVFLDTLSKPSGIEANFGVIDAQGGAAMFEVGYYDYVMFDANDPKDAPMGYIARTNFSFSGGLYEGMGYVRFMNEDVELMRAAGTGQITPAWIFSDLARCFKNQMMGIDLKDGAYHTPRTTGWFVDKDFIPRRSTGSSVVVQGVKKGENPDLTVMWTALNYPPAAVAVPLWVKNAEKMPPMVLRDPETGVSPLCDKAMTLRNRIFSCRQGGGTSDYFRWELIFNPQGTGCMQLLQGVEQAVFERSQQVIDGWYTSGKVDVKQMNELYAWLEDYVTGQYAELFGI</sequence>
<dbReference type="EMBL" id="DVLY01000015">
    <property type="protein sequence ID" value="HIT97341.1"/>
    <property type="molecule type" value="Genomic_DNA"/>
</dbReference>
<evidence type="ECO:0000313" key="2">
    <source>
        <dbReference type="EMBL" id="HIT97341.1"/>
    </source>
</evidence>
<name>A0A9D1KS04_9FLAO</name>
<reference evidence="2" key="1">
    <citation type="submission" date="2020-10" db="EMBL/GenBank/DDBJ databases">
        <authorList>
            <person name="Gilroy R."/>
        </authorList>
    </citation>
    <scope>NUCLEOTIDE SEQUENCE</scope>
    <source>
        <strain evidence="2">1383</strain>
    </source>
</reference>
<dbReference type="Proteomes" id="UP000824161">
    <property type="component" value="Unassembled WGS sequence"/>
</dbReference>
<gene>
    <name evidence="2" type="ORF">IAC44_00725</name>
</gene>
<organism evidence="2 3">
    <name type="scientific">Candidatus Merdimorpha stercoravium</name>
    <dbReference type="NCBI Taxonomy" id="2840863"/>
    <lineage>
        <taxon>Bacteria</taxon>
        <taxon>Pseudomonadati</taxon>
        <taxon>Bacteroidota</taxon>
        <taxon>Flavobacteriia</taxon>
        <taxon>Flavobacteriales</taxon>
        <taxon>Candidatus Merdimorpha</taxon>
    </lineage>
</organism>
<feature type="signal peptide" evidence="1">
    <location>
        <begin position="1"/>
        <end position="25"/>
    </location>
</feature>
<feature type="chain" id="PRO_5038890598" evidence="1">
    <location>
        <begin position="26"/>
        <end position="412"/>
    </location>
</feature>
<keyword evidence="1" id="KW-0732">Signal</keyword>
<protein>
    <submittedName>
        <fullName evidence="2">Uncharacterized protein</fullName>
    </submittedName>
</protein>
<reference evidence="2" key="2">
    <citation type="journal article" date="2021" name="PeerJ">
        <title>Extensive microbial diversity within the chicken gut microbiome revealed by metagenomics and culture.</title>
        <authorList>
            <person name="Gilroy R."/>
            <person name="Ravi A."/>
            <person name="Getino M."/>
            <person name="Pursley I."/>
            <person name="Horton D.L."/>
            <person name="Alikhan N.F."/>
            <person name="Baker D."/>
            <person name="Gharbi K."/>
            <person name="Hall N."/>
            <person name="Watson M."/>
            <person name="Adriaenssens E.M."/>
            <person name="Foster-Nyarko E."/>
            <person name="Jarju S."/>
            <person name="Secka A."/>
            <person name="Antonio M."/>
            <person name="Oren A."/>
            <person name="Chaudhuri R.R."/>
            <person name="La Ragione R."/>
            <person name="Hildebrand F."/>
            <person name="Pallen M.J."/>
        </authorList>
    </citation>
    <scope>NUCLEOTIDE SEQUENCE</scope>
    <source>
        <strain evidence="2">1383</strain>
    </source>
</reference>
<evidence type="ECO:0000256" key="1">
    <source>
        <dbReference type="SAM" id="SignalP"/>
    </source>
</evidence>
<dbReference type="AlphaFoldDB" id="A0A9D1KS04"/>